<evidence type="ECO:0000313" key="3">
    <source>
        <dbReference type="Proteomes" id="UP000028725"/>
    </source>
</evidence>
<dbReference type="Pfam" id="PF06993">
    <property type="entry name" value="DUF1304"/>
    <property type="match status" value="1"/>
</dbReference>
<dbReference type="PANTHER" id="PTHR38446:SF1">
    <property type="entry name" value="BLL0914 PROTEIN"/>
    <property type="match status" value="1"/>
</dbReference>
<name>A0A085VU25_9BACT</name>
<reference evidence="2 3" key="1">
    <citation type="submission" date="2014-04" db="EMBL/GenBank/DDBJ databases">
        <title>Genome assembly of Hyalangium minutum DSM 14724.</title>
        <authorList>
            <person name="Sharma G."/>
            <person name="Subramanian S."/>
        </authorList>
    </citation>
    <scope>NUCLEOTIDE SEQUENCE [LARGE SCALE GENOMIC DNA]</scope>
    <source>
        <strain evidence="2 3">DSM 14724</strain>
    </source>
</reference>
<keyword evidence="3" id="KW-1185">Reference proteome</keyword>
<dbReference type="AlphaFoldDB" id="A0A085VU25"/>
<accession>A0A085VU25</accession>
<keyword evidence="1" id="KW-0812">Transmembrane</keyword>
<feature type="transmembrane region" description="Helical" evidence="1">
    <location>
        <begin position="77"/>
        <end position="96"/>
    </location>
</feature>
<protein>
    <recommendedName>
        <fullName evidence="4">DUF1304 domain-containing protein</fullName>
    </recommendedName>
</protein>
<feature type="transmembrane region" description="Helical" evidence="1">
    <location>
        <begin position="47"/>
        <end position="70"/>
    </location>
</feature>
<dbReference type="Proteomes" id="UP000028725">
    <property type="component" value="Unassembled WGS sequence"/>
</dbReference>
<keyword evidence="1" id="KW-0472">Membrane</keyword>
<keyword evidence="1" id="KW-1133">Transmembrane helix</keyword>
<organism evidence="2 3">
    <name type="scientific">Hyalangium minutum</name>
    <dbReference type="NCBI Taxonomy" id="394096"/>
    <lineage>
        <taxon>Bacteria</taxon>
        <taxon>Pseudomonadati</taxon>
        <taxon>Myxococcota</taxon>
        <taxon>Myxococcia</taxon>
        <taxon>Myxococcales</taxon>
        <taxon>Cystobacterineae</taxon>
        <taxon>Archangiaceae</taxon>
        <taxon>Hyalangium</taxon>
    </lineage>
</organism>
<evidence type="ECO:0000313" key="2">
    <source>
        <dbReference type="EMBL" id="KFE58938.1"/>
    </source>
</evidence>
<dbReference type="InterPro" id="IPR009732">
    <property type="entry name" value="DUF1304"/>
</dbReference>
<evidence type="ECO:0000256" key="1">
    <source>
        <dbReference type="SAM" id="Phobius"/>
    </source>
</evidence>
<proteinExistence type="predicted"/>
<evidence type="ECO:0008006" key="4">
    <source>
        <dbReference type="Google" id="ProtNLM"/>
    </source>
</evidence>
<dbReference type="PANTHER" id="PTHR38446">
    <property type="entry name" value="BLL0914 PROTEIN"/>
    <property type="match status" value="1"/>
</dbReference>
<comment type="caution">
    <text evidence="2">The sequence shown here is derived from an EMBL/GenBank/DDBJ whole genome shotgun (WGS) entry which is preliminary data.</text>
</comment>
<sequence length="129" mass="13986">MRVLLIVLTGLIALLHLWFMVLEMFLWQTPFGLATFHLTPEVAASSAVLAANQGLYNGFLAAGLGWSLLIGEVHWALRVRAFFLGCVLVAGVYGGVTAQRSILVVQALPALVALIVLVLHQRSVPRARL</sequence>
<dbReference type="STRING" id="394096.DB31_6235"/>
<feature type="transmembrane region" description="Helical" evidence="1">
    <location>
        <begin position="102"/>
        <end position="119"/>
    </location>
</feature>
<feature type="transmembrane region" description="Helical" evidence="1">
    <location>
        <begin position="5"/>
        <end position="27"/>
    </location>
</feature>
<dbReference type="RefSeq" id="WP_044199886.1">
    <property type="nucleotide sequence ID" value="NZ_JMCB01000034.1"/>
</dbReference>
<dbReference type="OrthoDB" id="9803832at2"/>
<gene>
    <name evidence="2" type="ORF">DB31_6235</name>
</gene>
<dbReference type="PATRIC" id="fig|394096.3.peg.8952"/>
<dbReference type="EMBL" id="JMCB01000034">
    <property type="protein sequence ID" value="KFE58938.1"/>
    <property type="molecule type" value="Genomic_DNA"/>
</dbReference>